<dbReference type="PROSITE" id="PS51502">
    <property type="entry name" value="S_R_A_B_BARREL"/>
    <property type="match status" value="1"/>
</dbReference>
<dbReference type="EMBL" id="JALAZD010000001">
    <property type="protein sequence ID" value="MCI0126757.1"/>
    <property type="molecule type" value="Genomic_DNA"/>
</dbReference>
<dbReference type="Proteomes" id="UP001156140">
    <property type="component" value="Unassembled WGS sequence"/>
</dbReference>
<dbReference type="AlphaFoldDB" id="A0AA41QKW9"/>
<dbReference type="InterPro" id="IPR013097">
    <property type="entry name" value="Dabb"/>
</dbReference>
<sequence length="102" mass="10739">MIRHCVWVKFRSDVGSDERASIYADLAALKDRVPGLERASFGANVSPEGLGQGFADGFTMDFADAGARDAYLVHSDHQAAGARLVAAAEGGLAGILVFDIEV</sequence>
<evidence type="ECO:0000313" key="3">
    <source>
        <dbReference type="Proteomes" id="UP001156140"/>
    </source>
</evidence>
<dbReference type="Pfam" id="PF07876">
    <property type="entry name" value="Dabb"/>
    <property type="match status" value="1"/>
</dbReference>
<dbReference type="RefSeq" id="WP_281735524.1">
    <property type="nucleotide sequence ID" value="NZ_JAKETQ010000001.1"/>
</dbReference>
<dbReference type="SMART" id="SM00886">
    <property type="entry name" value="Dabb"/>
    <property type="match status" value="1"/>
</dbReference>
<dbReference type="InterPro" id="IPR011008">
    <property type="entry name" value="Dimeric_a/b-barrel"/>
</dbReference>
<evidence type="ECO:0000313" key="2">
    <source>
        <dbReference type="EMBL" id="MCI0126757.1"/>
    </source>
</evidence>
<proteinExistence type="predicted"/>
<reference evidence="2" key="1">
    <citation type="submission" date="2022-03" db="EMBL/GenBank/DDBJ databases">
        <title>The complete genome sequence of a Methyloterrigena soli.</title>
        <authorList>
            <person name="Zi Z."/>
        </authorList>
    </citation>
    <scope>NUCLEOTIDE SEQUENCE</scope>
    <source>
        <strain evidence="2">M48</strain>
    </source>
</reference>
<organism evidence="2 3">
    <name type="scientific">Paradevosia shaoguanensis</name>
    <dbReference type="NCBI Taxonomy" id="1335043"/>
    <lineage>
        <taxon>Bacteria</taxon>
        <taxon>Pseudomonadati</taxon>
        <taxon>Pseudomonadota</taxon>
        <taxon>Alphaproteobacteria</taxon>
        <taxon>Hyphomicrobiales</taxon>
        <taxon>Devosiaceae</taxon>
        <taxon>Paradevosia</taxon>
    </lineage>
</organism>
<evidence type="ECO:0000259" key="1">
    <source>
        <dbReference type="PROSITE" id="PS51502"/>
    </source>
</evidence>
<feature type="domain" description="Stress-response A/B barrel" evidence="1">
    <location>
        <begin position="2"/>
        <end position="100"/>
    </location>
</feature>
<dbReference type="Gene3D" id="3.30.70.100">
    <property type="match status" value="1"/>
</dbReference>
<protein>
    <submittedName>
        <fullName evidence="2">Dabb family protein</fullName>
    </submittedName>
</protein>
<gene>
    <name evidence="2" type="ORF">ML536_07950</name>
</gene>
<dbReference type="SUPFAM" id="SSF54909">
    <property type="entry name" value="Dimeric alpha+beta barrel"/>
    <property type="match status" value="1"/>
</dbReference>
<keyword evidence="3" id="KW-1185">Reference proteome</keyword>
<name>A0AA41QKW9_9HYPH</name>
<comment type="caution">
    <text evidence="2">The sequence shown here is derived from an EMBL/GenBank/DDBJ whole genome shotgun (WGS) entry which is preliminary data.</text>
</comment>
<accession>A0AA41QKW9</accession>